<protein>
    <submittedName>
        <fullName evidence="1">Uncharacterized protein</fullName>
    </submittedName>
</protein>
<accession>A0A0F9IQG9</accession>
<organism evidence="1">
    <name type="scientific">marine sediment metagenome</name>
    <dbReference type="NCBI Taxonomy" id="412755"/>
    <lineage>
        <taxon>unclassified sequences</taxon>
        <taxon>metagenomes</taxon>
        <taxon>ecological metagenomes</taxon>
    </lineage>
</organism>
<dbReference type="AlphaFoldDB" id="A0A0F9IQG9"/>
<comment type="caution">
    <text evidence="1">The sequence shown here is derived from an EMBL/GenBank/DDBJ whole genome shotgun (WGS) entry which is preliminary data.</text>
</comment>
<dbReference type="EMBL" id="LAZR01020294">
    <property type="protein sequence ID" value="KKL89412.1"/>
    <property type="molecule type" value="Genomic_DNA"/>
</dbReference>
<proteinExistence type="predicted"/>
<gene>
    <name evidence="1" type="ORF">LCGC14_1914990</name>
</gene>
<evidence type="ECO:0000313" key="1">
    <source>
        <dbReference type="EMBL" id="KKL89412.1"/>
    </source>
</evidence>
<dbReference type="Pfam" id="PF24175">
    <property type="entry name" value="SU10_adaptor"/>
    <property type="match status" value="1"/>
</dbReference>
<name>A0A0F9IQG9_9ZZZZ</name>
<dbReference type="InterPro" id="IPR056209">
    <property type="entry name" value="SU10_adaptor"/>
</dbReference>
<reference evidence="1" key="1">
    <citation type="journal article" date="2015" name="Nature">
        <title>Complex archaea that bridge the gap between prokaryotes and eukaryotes.</title>
        <authorList>
            <person name="Spang A."/>
            <person name="Saw J.H."/>
            <person name="Jorgensen S.L."/>
            <person name="Zaremba-Niedzwiedzka K."/>
            <person name="Martijn J."/>
            <person name="Lind A.E."/>
            <person name="van Eijk R."/>
            <person name="Schleper C."/>
            <person name="Guy L."/>
            <person name="Ettema T.J."/>
        </authorList>
    </citation>
    <scope>NUCLEOTIDE SEQUENCE</scope>
</reference>
<sequence>MAITNYGELKTALDNWLSRTDLSSRIPEFIALAEDVIAQKLKVRGMETSTDLTVDDQTVGLPTRFKAARRIYLAGDPVRPLLLLTPQVFWTRFLSSQTGRPVAYTIEGENFVFGPTPDISYTGKLLYYQRFAALSADGDTNTILSNYRGLLLFGALIEAEPFLGNDPRTLIWATKFDDLLEAVLLADEQDRFSGAPQVMQR</sequence>